<protein>
    <submittedName>
        <fullName evidence="1">ABC transporter substrate-binding protein</fullName>
    </submittedName>
</protein>
<gene>
    <name evidence="1" type="ORF">FM042_09950</name>
</gene>
<dbReference type="Proteomes" id="UP000320359">
    <property type="component" value="Unassembled WGS sequence"/>
</dbReference>
<dbReference type="Gene3D" id="3.10.450.710">
    <property type="entry name" value="Tgt2/MlaC"/>
    <property type="match status" value="1"/>
</dbReference>
<accession>A0A552X094</accession>
<dbReference type="EMBL" id="VJWL01000003">
    <property type="protein sequence ID" value="TRW48481.1"/>
    <property type="molecule type" value="Genomic_DNA"/>
</dbReference>
<dbReference type="PANTHER" id="PTHR36573:SF1">
    <property type="entry name" value="INTERMEMBRANE PHOSPHOLIPID TRANSPORT SYSTEM BINDING PROTEIN MLAC"/>
    <property type="match status" value="1"/>
</dbReference>
<evidence type="ECO:0000313" key="1">
    <source>
        <dbReference type="EMBL" id="TRW48481.1"/>
    </source>
</evidence>
<proteinExistence type="predicted"/>
<organism evidence="1 2">
    <name type="scientific">Aliidiomarina halalkaliphila</name>
    <dbReference type="NCBI Taxonomy" id="2593535"/>
    <lineage>
        <taxon>Bacteria</taxon>
        <taxon>Pseudomonadati</taxon>
        <taxon>Pseudomonadota</taxon>
        <taxon>Gammaproteobacteria</taxon>
        <taxon>Alteromonadales</taxon>
        <taxon>Idiomarinaceae</taxon>
        <taxon>Aliidiomarina</taxon>
    </lineage>
</organism>
<dbReference type="PIRSF" id="PIRSF004649">
    <property type="entry name" value="MlaC"/>
    <property type="match status" value="1"/>
</dbReference>
<dbReference type="OrthoDB" id="9787053at2"/>
<dbReference type="InterPro" id="IPR042245">
    <property type="entry name" value="Tgt2/MlaC_sf"/>
</dbReference>
<sequence length="229" mass="26808">MQRDERMKAVVTWVFALLLTLSAGSVHSNELDTENPFRMLEQIAERITTRIASERTRIESNPQYLRTIMEEELLPYSDYQFAARSVMARNWQRLNEAQQTEFVEVFREYLITTYARVFTQFDESKHKLNFARGGDYENQRRVVVRAQLIEEGGRPPIRLDFHLQRRNPTAPWMAFDLVAEGVSMLNTQQAEMQSSLRQNGIDGTIQLLRDRANVEIRLDEDLDVSDFTN</sequence>
<dbReference type="InterPro" id="IPR008869">
    <property type="entry name" value="MlaC/ttg2D"/>
</dbReference>
<keyword evidence="2" id="KW-1185">Reference proteome</keyword>
<reference evidence="1 2" key="1">
    <citation type="submission" date="2019-07" db="EMBL/GenBank/DDBJ databases">
        <authorList>
            <person name="Yang M."/>
            <person name="Zhao D."/>
            <person name="Xiang H."/>
        </authorList>
    </citation>
    <scope>NUCLEOTIDE SEQUENCE [LARGE SCALE GENOMIC DNA]</scope>
    <source>
        <strain evidence="1 2">IM1326</strain>
    </source>
</reference>
<dbReference type="Pfam" id="PF05494">
    <property type="entry name" value="MlaC"/>
    <property type="match status" value="1"/>
</dbReference>
<evidence type="ECO:0000313" key="2">
    <source>
        <dbReference type="Proteomes" id="UP000320359"/>
    </source>
</evidence>
<dbReference type="AlphaFoldDB" id="A0A552X094"/>
<dbReference type="PANTHER" id="PTHR36573">
    <property type="entry name" value="INTERMEMBRANE PHOSPHOLIPID TRANSPORT SYSTEM BINDING PROTEIN MLAC"/>
    <property type="match status" value="1"/>
</dbReference>
<name>A0A552X094_9GAMM</name>
<comment type="caution">
    <text evidence="1">The sequence shown here is derived from an EMBL/GenBank/DDBJ whole genome shotgun (WGS) entry which is preliminary data.</text>
</comment>